<gene>
    <name evidence="1" type="ORF">SDC9_197896</name>
</gene>
<dbReference type="Gene3D" id="1.25.40.20">
    <property type="entry name" value="Ankyrin repeat-containing domain"/>
    <property type="match status" value="1"/>
</dbReference>
<protein>
    <recommendedName>
        <fullName evidence="2">Ankyrin repeat protein</fullName>
    </recommendedName>
</protein>
<dbReference type="InterPro" id="IPR002110">
    <property type="entry name" value="Ankyrin_rpt"/>
</dbReference>
<evidence type="ECO:0000313" key="1">
    <source>
        <dbReference type="EMBL" id="MPN50270.1"/>
    </source>
</evidence>
<evidence type="ECO:0008006" key="2">
    <source>
        <dbReference type="Google" id="ProtNLM"/>
    </source>
</evidence>
<organism evidence="1">
    <name type="scientific">bioreactor metagenome</name>
    <dbReference type="NCBI Taxonomy" id="1076179"/>
    <lineage>
        <taxon>unclassified sequences</taxon>
        <taxon>metagenomes</taxon>
        <taxon>ecological metagenomes</taxon>
    </lineage>
</organism>
<dbReference type="SUPFAM" id="SSF48403">
    <property type="entry name" value="Ankyrin repeat"/>
    <property type="match status" value="1"/>
</dbReference>
<sequence length="67" mass="7341">MAAANYSNGWGGIIYKQNKLLTAKLLLKAGADPTARNYRNNKTALQYAIDSNFNEMVNLLLPISPKG</sequence>
<proteinExistence type="predicted"/>
<accession>A0A645IGN8</accession>
<reference evidence="1" key="1">
    <citation type="submission" date="2019-08" db="EMBL/GenBank/DDBJ databases">
        <authorList>
            <person name="Kucharzyk K."/>
            <person name="Murdoch R.W."/>
            <person name="Higgins S."/>
            <person name="Loffler F."/>
        </authorList>
    </citation>
    <scope>NUCLEOTIDE SEQUENCE</scope>
</reference>
<dbReference type="AlphaFoldDB" id="A0A645IGN8"/>
<dbReference type="Pfam" id="PF00023">
    <property type="entry name" value="Ank"/>
    <property type="match status" value="1"/>
</dbReference>
<dbReference type="EMBL" id="VSSQ01114289">
    <property type="protein sequence ID" value="MPN50270.1"/>
    <property type="molecule type" value="Genomic_DNA"/>
</dbReference>
<comment type="caution">
    <text evidence="1">The sequence shown here is derived from an EMBL/GenBank/DDBJ whole genome shotgun (WGS) entry which is preliminary data.</text>
</comment>
<name>A0A645IGN8_9ZZZZ</name>
<dbReference type="InterPro" id="IPR036770">
    <property type="entry name" value="Ankyrin_rpt-contain_sf"/>
</dbReference>